<dbReference type="AlphaFoldDB" id="A0A0M0F7M9"/>
<evidence type="ECO:0000313" key="2">
    <source>
        <dbReference type="Proteomes" id="UP000037387"/>
    </source>
</evidence>
<keyword evidence="2" id="KW-1185">Reference proteome</keyword>
<proteinExistence type="predicted"/>
<reference evidence="1 2" key="1">
    <citation type="journal article" date="2015" name="Sci. Rep.">
        <title>Functional and structural properties of a novel cellulosome-like multienzyme complex: efficient glycoside hydrolysis of water-insoluble 7-xylosyl-10-deacetylpaclitaxel.</title>
        <authorList>
            <person name="Dou T.Y."/>
            <person name="Luan H.W."/>
            <person name="Ge G.B."/>
            <person name="Dong M.M."/>
            <person name="Zou H.F."/>
            <person name="He Y.Q."/>
            <person name="Cui P."/>
            <person name="Wang J.Y."/>
            <person name="Hao D.C."/>
            <person name="Yang S.L."/>
            <person name="Yang L."/>
        </authorList>
    </citation>
    <scope>NUCLEOTIDE SEQUENCE [LARGE SCALE GENOMIC DNA]</scope>
    <source>
        <strain evidence="1 2">F16</strain>
    </source>
</reference>
<evidence type="ECO:0000313" key="1">
    <source>
        <dbReference type="EMBL" id="KON73584.1"/>
    </source>
</evidence>
<sequence length="179" mass="19534">MDEQDELVARAELVRTKGRGKLHIRGCSHLADTSDLVDADDRDRAELALCNECDKEIHGIGRVEYPSLDAAFEALQFPVENRPLMRDIAGPVDFTKVWAPQSQSYVGVGHLDGRPSAAYFNRGFVDVRLDEGGYQRYEMPTFARSAGGAVRGGAAERPAVVCPTCFMQLPGNGVCDDCA</sequence>
<name>A0A0M0F7M9_CELCE</name>
<dbReference type="EMBL" id="ATNL01000008">
    <property type="protein sequence ID" value="KON73584.1"/>
    <property type="molecule type" value="Genomic_DNA"/>
</dbReference>
<gene>
    <name evidence="1" type="ORF">M768_11625</name>
</gene>
<dbReference type="RefSeq" id="WP_053370561.1">
    <property type="nucleotide sequence ID" value="NZ_KQ435290.1"/>
</dbReference>
<organism evidence="1 2">
    <name type="scientific">Cellulosimicrobium cellulans F16</name>
    <dbReference type="NCBI Taxonomy" id="1350482"/>
    <lineage>
        <taxon>Bacteria</taxon>
        <taxon>Bacillati</taxon>
        <taxon>Actinomycetota</taxon>
        <taxon>Actinomycetes</taxon>
        <taxon>Micrococcales</taxon>
        <taxon>Promicromonosporaceae</taxon>
        <taxon>Cellulosimicrobium</taxon>
    </lineage>
</organism>
<dbReference type="Proteomes" id="UP000037387">
    <property type="component" value="Unassembled WGS sequence"/>
</dbReference>
<dbReference type="PATRIC" id="fig|1350482.3.peg.2342"/>
<protein>
    <submittedName>
        <fullName evidence="1">Uncharacterized protein</fullName>
    </submittedName>
</protein>
<accession>A0A0M0F7M9</accession>
<comment type="caution">
    <text evidence="1">The sequence shown here is derived from an EMBL/GenBank/DDBJ whole genome shotgun (WGS) entry which is preliminary data.</text>
</comment>